<dbReference type="AlphaFoldDB" id="A0A7X2ISH2"/>
<evidence type="ECO:0000256" key="1">
    <source>
        <dbReference type="SAM" id="MobiDB-lite"/>
    </source>
</evidence>
<gene>
    <name evidence="2" type="ORF">GJ700_25905</name>
</gene>
<evidence type="ECO:0000313" key="2">
    <source>
        <dbReference type="EMBL" id="MRV75155.1"/>
    </source>
</evidence>
<proteinExistence type="predicted"/>
<feature type="region of interest" description="Disordered" evidence="1">
    <location>
        <begin position="69"/>
        <end position="92"/>
    </location>
</feature>
<organism evidence="2 3">
    <name type="scientific">Pseudoduganella rivuli</name>
    <dbReference type="NCBI Taxonomy" id="2666085"/>
    <lineage>
        <taxon>Bacteria</taxon>
        <taxon>Pseudomonadati</taxon>
        <taxon>Pseudomonadota</taxon>
        <taxon>Betaproteobacteria</taxon>
        <taxon>Burkholderiales</taxon>
        <taxon>Oxalobacteraceae</taxon>
        <taxon>Telluria group</taxon>
        <taxon>Pseudoduganella</taxon>
    </lineage>
</organism>
<evidence type="ECO:0000313" key="3">
    <source>
        <dbReference type="Proteomes" id="UP000446768"/>
    </source>
</evidence>
<feature type="compositionally biased region" description="Low complexity" evidence="1">
    <location>
        <begin position="77"/>
        <end position="92"/>
    </location>
</feature>
<accession>A0A7X2ISH2</accession>
<dbReference type="RefSeq" id="WP_154379428.1">
    <property type="nucleotide sequence ID" value="NZ_WKJJ01000018.1"/>
</dbReference>
<reference evidence="2 3" key="1">
    <citation type="submission" date="2019-11" db="EMBL/GenBank/DDBJ databases">
        <title>Novel species isolated from a subtropical stream in China.</title>
        <authorList>
            <person name="Lu H."/>
        </authorList>
    </citation>
    <scope>NUCLEOTIDE SEQUENCE [LARGE SCALE GENOMIC DNA]</scope>
    <source>
        <strain evidence="2 3">FT92W</strain>
    </source>
</reference>
<feature type="compositionally biased region" description="Low complexity" evidence="1">
    <location>
        <begin position="560"/>
        <end position="575"/>
    </location>
</feature>
<comment type="caution">
    <text evidence="2">The sequence shown here is derived from an EMBL/GenBank/DDBJ whole genome shotgun (WGS) entry which is preliminary data.</text>
</comment>
<protein>
    <recommendedName>
        <fullName evidence="4">TonB family protein</fullName>
    </recommendedName>
</protein>
<dbReference type="Proteomes" id="UP000446768">
    <property type="component" value="Unassembled WGS sequence"/>
</dbReference>
<dbReference type="SUPFAM" id="SSF74653">
    <property type="entry name" value="TolA/TonB C-terminal domain"/>
    <property type="match status" value="1"/>
</dbReference>
<keyword evidence="3" id="KW-1185">Reference proteome</keyword>
<evidence type="ECO:0008006" key="4">
    <source>
        <dbReference type="Google" id="ProtNLM"/>
    </source>
</evidence>
<feature type="region of interest" description="Disordered" evidence="1">
    <location>
        <begin position="435"/>
        <end position="465"/>
    </location>
</feature>
<feature type="region of interest" description="Disordered" evidence="1">
    <location>
        <begin position="553"/>
        <end position="575"/>
    </location>
</feature>
<dbReference type="Gene3D" id="3.30.1150.10">
    <property type="match status" value="1"/>
</dbReference>
<name>A0A7X2ISH2_9BURK</name>
<sequence>MSDSEDLPWFLRRLALDGSADQRTIRRAYAREVKRIDQAADAEGFQQLRAAYETALQWEEYQRYYAQQGERDDDDGAAGASPETAPAAAPVQALAAQDAATANVSSLAAAPGPIAVAPSSAGADLQPVTETAASAAAQPDFPLTIADVDPQQLSADVFEAFIAGCSGLAQGRTLHDAPAWEQHLRTCLHDDRLVNLAARAIFEARVLHLLAGGWRPGHETLLEAAADVFEWRSDRHRLRRFGHAGAIVDRAIDERSMFDNQDGELKSVQRQVIQRLRDSDTPDPGQLRNDMPHAEQLAARFPTWLELVASADNLEQWRLAHAALPAVAQPPGYGAVPSGWQVGNVSSQQATYGDAPAYTGPDTAGPSAAQRIKRIAKRFALGFVAFNVAMVLLRVFVIDDAPSGKSPPAAVERPRTRLDIEYEALEKKYAAHRAEREAREALQRQAAQANARPEKLPEAKAPVAPGKERIAEIRSRIRYRLTHMEPPGDYRSEFTVQLDSKGKISNVTLRKPSGLPQYDAAVERAIRDTEPFPPDTMPKFLLSYGMEIVLKPAAPAQGQPANTATDTATPETPPQ</sequence>
<dbReference type="EMBL" id="WKJJ01000018">
    <property type="protein sequence ID" value="MRV75155.1"/>
    <property type="molecule type" value="Genomic_DNA"/>
</dbReference>
<dbReference type="Pfam" id="PF13103">
    <property type="entry name" value="TonB_2"/>
    <property type="match status" value="1"/>
</dbReference>